<evidence type="ECO:0000313" key="5">
    <source>
        <dbReference type="EMBL" id="TGY63186.1"/>
    </source>
</evidence>
<feature type="domain" description="DUF2207" evidence="3">
    <location>
        <begin position="40"/>
        <end position="234"/>
    </location>
</feature>
<evidence type="ECO:0000256" key="2">
    <source>
        <dbReference type="SAM" id="SignalP"/>
    </source>
</evidence>
<dbReference type="OrthoDB" id="5507254at2"/>
<feature type="transmembrane region" description="Helical" evidence="1">
    <location>
        <begin position="273"/>
        <end position="296"/>
    </location>
</feature>
<evidence type="ECO:0000313" key="6">
    <source>
        <dbReference type="Proteomes" id="UP000310263"/>
    </source>
</evidence>
<evidence type="ECO:0000259" key="4">
    <source>
        <dbReference type="Pfam" id="PF20990"/>
    </source>
</evidence>
<feature type="transmembrane region" description="Helical" evidence="1">
    <location>
        <begin position="490"/>
        <end position="511"/>
    </location>
</feature>
<evidence type="ECO:0000259" key="3">
    <source>
        <dbReference type="Pfam" id="PF09972"/>
    </source>
</evidence>
<evidence type="ECO:0000256" key="1">
    <source>
        <dbReference type="SAM" id="Phobius"/>
    </source>
</evidence>
<dbReference type="Pfam" id="PF09972">
    <property type="entry name" value="DUF2207"/>
    <property type="match status" value="1"/>
</dbReference>
<keyword evidence="2" id="KW-0732">Signal</keyword>
<gene>
    <name evidence="5" type="ORF">E5334_01400</name>
</gene>
<feature type="signal peptide" evidence="2">
    <location>
        <begin position="1"/>
        <end position="36"/>
    </location>
</feature>
<reference evidence="5 6" key="1">
    <citation type="submission" date="2019-04" db="EMBL/GenBank/DDBJ databases">
        <title>Microbes associate with the intestines of laboratory mice.</title>
        <authorList>
            <person name="Navarre W."/>
            <person name="Wong E."/>
            <person name="Huang K."/>
            <person name="Tropini C."/>
            <person name="Ng K."/>
            <person name="Yu B."/>
        </authorList>
    </citation>
    <scope>NUCLEOTIDE SEQUENCE [LARGE SCALE GENOMIC DNA]</scope>
    <source>
        <strain evidence="5 6">NM07_P-09</strain>
    </source>
</reference>
<dbReference type="InterPro" id="IPR018702">
    <property type="entry name" value="DUF2207"/>
</dbReference>
<dbReference type="Pfam" id="PF20990">
    <property type="entry name" value="DUF2207_C"/>
    <property type="match status" value="1"/>
</dbReference>
<keyword evidence="1" id="KW-1133">Transmembrane helix</keyword>
<protein>
    <submittedName>
        <fullName evidence="5">DUF2207 domain-containing protein</fullName>
    </submittedName>
</protein>
<accession>A0A4S2F2L4</accession>
<proteinExistence type="predicted"/>
<dbReference type="RefSeq" id="WP_136011812.1">
    <property type="nucleotide sequence ID" value="NZ_SRYE01000001.1"/>
</dbReference>
<feature type="domain" description="Predicted membrane protein YciQ-like C-terminal" evidence="4">
    <location>
        <begin position="309"/>
        <end position="569"/>
    </location>
</feature>
<feature type="transmembrane region" description="Helical" evidence="1">
    <location>
        <begin position="462"/>
        <end position="484"/>
    </location>
</feature>
<dbReference type="InterPro" id="IPR048389">
    <property type="entry name" value="YciQ-like_C"/>
</dbReference>
<feature type="chain" id="PRO_5020969055" evidence="2">
    <location>
        <begin position="37"/>
        <end position="649"/>
    </location>
</feature>
<keyword evidence="1" id="KW-0472">Membrane</keyword>
<name>A0A4S2F2L4_9ACTN</name>
<comment type="caution">
    <text evidence="5">The sequence shown here is derived from an EMBL/GenBank/DDBJ whole genome shotgun (WGS) entry which is preliminary data.</text>
</comment>
<organism evidence="5 6">
    <name type="scientific">Muricaecibacterium torontonense</name>
    <dbReference type="NCBI Taxonomy" id="3032871"/>
    <lineage>
        <taxon>Bacteria</taxon>
        <taxon>Bacillati</taxon>
        <taxon>Actinomycetota</taxon>
        <taxon>Coriobacteriia</taxon>
        <taxon>Coriobacteriales</taxon>
        <taxon>Atopobiaceae</taxon>
        <taxon>Muricaecibacterium</taxon>
    </lineage>
</organism>
<sequence>MVSSVWRRSGGAFSAVLALIAVCMAMCVAAPTQALAKSYEISRVAIDATLDADGTLHVTEDRTFDFDGDFNGVYWRLPQGNYEGRQLEPEVESVGVVSDNGSFEPFVQDYSGDPHSYELTQYSSYVEAKLYNPAEDQQVTYRITYSIPQLATAWKDTGELYWKFVSDGWDETSHNVTCTIHLPVPAGQQVTPEQNVRAWGHGTLDGEVRFSGDDVVYMVPSVGSDDYAEARITFPVEWLSVAPSGESRMSAILEQEQRWADEANRRREMARSIYYGALTLVVAVGAVACVVSLLLYRRYKQKHRPVFEDRYFRDVPSDDHPAVLGALIHDDEVGSPELTATLMRISDEGAVDLSYVQTPKKGAFSRGKETYRLTYNPKRAQKIEDPIDNALLDLLFKTVAPRVKGYEKPSDGRIELDFDDIKKVAKKKPERFMDAYKEWKDTAEGQAHLRGFFTDSSNGRGWCVLMIILCGLAAFLGFFAFLIFEAPLPMFLSLLSPVAGIVVSAIVVVHLKALSSEAVELTAKLEALRRWLKEFTRLDEAVPTDVVLWNRLLVMAVVLGVADEVIKQLRMVLPQMLEDPDFMPTYMWWGTYGRMDSPASVFEEASRSSYQASVAALAASSSSSGGGGGGGFSGGGGGGFGGGGGGGAF</sequence>
<dbReference type="EMBL" id="SRYE01000001">
    <property type="protein sequence ID" value="TGY63186.1"/>
    <property type="molecule type" value="Genomic_DNA"/>
</dbReference>
<keyword evidence="1" id="KW-0812">Transmembrane</keyword>
<keyword evidence="6" id="KW-1185">Reference proteome</keyword>
<dbReference type="AlphaFoldDB" id="A0A4S2F2L4"/>
<dbReference type="Proteomes" id="UP000310263">
    <property type="component" value="Unassembled WGS sequence"/>
</dbReference>